<dbReference type="InterPro" id="IPR009078">
    <property type="entry name" value="Ferritin-like_SF"/>
</dbReference>
<comment type="caution">
    <text evidence="4">The sequence shown here is derived from an EMBL/GenBank/DDBJ whole genome shotgun (WGS) entry which is preliminary data.</text>
</comment>
<dbReference type="GO" id="GO:0006879">
    <property type="term" value="P:intracellular iron ion homeostasis"/>
    <property type="evidence" value="ECO:0007669"/>
    <property type="project" value="UniProtKB-KW"/>
</dbReference>
<proteinExistence type="predicted"/>
<dbReference type="Gene3D" id="6.10.140.1960">
    <property type="match status" value="1"/>
</dbReference>
<gene>
    <name evidence="4" type="ORF">BTN85_1758</name>
</gene>
<reference evidence="4" key="1">
    <citation type="submission" date="2016-12" db="EMBL/GenBank/DDBJ databases">
        <title>Discovery of methanogenic haloarchaea.</title>
        <authorList>
            <person name="Sorokin D.Y."/>
            <person name="Makarova K.S."/>
            <person name="Abbas B."/>
            <person name="Ferrer M."/>
            <person name="Golyshin P.N."/>
        </authorList>
    </citation>
    <scope>NUCLEOTIDE SEQUENCE [LARGE SCALE GENOMIC DNA]</scope>
    <source>
        <strain evidence="4">HMET1</strain>
    </source>
</reference>
<keyword evidence="3" id="KW-0408">Iron</keyword>
<sequence>MTGEHEGRENLTSETLDLERARKSIMEELEAVNWYQERIENADDKELIEILEHNRDEEKEHAAMLIEWLRKNDEEQDRVFEEHD</sequence>
<dbReference type="EMBL" id="MSDW01000002">
    <property type="protein sequence ID" value="OKY77113.1"/>
    <property type="molecule type" value="Genomic_DNA"/>
</dbReference>
<name>A0A1Q6DRZ5_METT1</name>
<dbReference type="InterPro" id="IPR054581">
    <property type="entry name" value="EncFtn-like"/>
</dbReference>
<evidence type="ECO:0000313" key="5">
    <source>
        <dbReference type="Proteomes" id="UP000185744"/>
    </source>
</evidence>
<evidence type="ECO:0000256" key="3">
    <source>
        <dbReference type="ARBA" id="ARBA00023004"/>
    </source>
</evidence>
<keyword evidence="5" id="KW-1185">Reference proteome</keyword>
<evidence type="ECO:0008006" key="6">
    <source>
        <dbReference type="Google" id="ProtNLM"/>
    </source>
</evidence>
<evidence type="ECO:0000256" key="2">
    <source>
        <dbReference type="ARBA" id="ARBA00022723"/>
    </source>
</evidence>
<dbReference type="Proteomes" id="UP000185744">
    <property type="component" value="Unassembled WGS sequence"/>
</dbReference>
<dbReference type="SUPFAM" id="SSF47240">
    <property type="entry name" value="Ferritin-like"/>
    <property type="match status" value="1"/>
</dbReference>
<protein>
    <recommendedName>
        <fullName evidence="6">Ferritin</fullName>
    </recommendedName>
</protein>
<evidence type="ECO:0000256" key="1">
    <source>
        <dbReference type="ARBA" id="ARBA00022434"/>
    </source>
</evidence>
<keyword evidence="2" id="KW-0479">Metal-binding</keyword>
<dbReference type="InParanoid" id="A0A1Q6DRZ5"/>
<accession>A0A1Q6DRZ5</accession>
<dbReference type="GO" id="GO:0046872">
    <property type="term" value="F:metal ion binding"/>
    <property type="evidence" value="ECO:0007669"/>
    <property type="project" value="UniProtKB-KW"/>
</dbReference>
<dbReference type="Pfam" id="PF22277">
    <property type="entry name" value="EncFtn-like"/>
    <property type="match status" value="1"/>
</dbReference>
<organism evidence="4 5">
    <name type="scientific">Methanohalarchaeum thermophilum</name>
    <dbReference type="NCBI Taxonomy" id="1903181"/>
    <lineage>
        <taxon>Archaea</taxon>
        <taxon>Methanobacteriati</taxon>
        <taxon>Methanobacteriota</taxon>
        <taxon>Methanonatronarchaeia</taxon>
        <taxon>Methanonatronarchaeales</taxon>
        <taxon>Methanonatronarchaeaceae</taxon>
        <taxon>Candidatus Methanohalarchaeum</taxon>
    </lineage>
</organism>
<evidence type="ECO:0000313" key="4">
    <source>
        <dbReference type="EMBL" id="OKY77113.1"/>
    </source>
</evidence>
<dbReference type="AlphaFoldDB" id="A0A1Q6DRZ5"/>
<keyword evidence="1" id="KW-0409">Iron storage</keyword>